<feature type="transmembrane region" description="Helical" evidence="1">
    <location>
        <begin position="83"/>
        <end position="107"/>
    </location>
</feature>
<name>A0ABP7I293_9ACTN</name>
<dbReference type="Proteomes" id="UP001500888">
    <property type="component" value="Unassembled WGS sequence"/>
</dbReference>
<comment type="caution">
    <text evidence="2">The sequence shown here is derived from an EMBL/GenBank/DDBJ whole genome shotgun (WGS) entry which is preliminary data.</text>
</comment>
<evidence type="ECO:0000313" key="2">
    <source>
        <dbReference type="EMBL" id="GAA3807187.1"/>
    </source>
</evidence>
<feature type="transmembrane region" description="Helical" evidence="1">
    <location>
        <begin position="127"/>
        <end position="151"/>
    </location>
</feature>
<keyword evidence="1" id="KW-0472">Membrane</keyword>
<accession>A0ABP7I293</accession>
<dbReference type="RefSeq" id="WP_344938953.1">
    <property type="nucleotide sequence ID" value="NZ_BAAAZR010000004.1"/>
</dbReference>
<evidence type="ECO:0000256" key="1">
    <source>
        <dbReference type="SAM" id="Phobius"/>
    </source>
</evidence>
<proteinExistence type="predicted"/>
<organism evidence="2 3">
    <name type="scientific">Sphaerisporangium flaviroseum</name>
    <dbReference type="NCBI Taxonomy" id="509199"/>
    <lineage>
        <taxon>Bacteria</taxon>
        <taxon>Bacillati</taxon>
        <taxon>Actinomycetota</taxon>
        <taxon>Actinomycetes</taxon>
        <taxon>Streptosporangiales</taxon>
        <taxon>Streptosporangiaceae</taxon>
        <taxon>Sphaerisporangium</taxon>
    </lineage>
</organism>
<evidence type="ECO:0008006" key="4">
    <source>
        <dbReference type="Google" id="ProtNLM"/>
    </source>
</evidence>
<reference evidence="3" key="1">
    <citation type="journal article" date="2019" name="Int. J. Syst. Evol. Microbiol.">
        <title>The Global Catalogue of Microorganisms (GCM) 10K type strain sequencing project: providing services to taxonomists for standard genome sequencing and annotation.</title>
        <authorList>
            <consortium name="The Broad Institute Genomics Platform"/>
            <consortium name="The Broad Institute Genome Sequencing Center for Infectious Disease"/>
            <person name="Wu L."/>
            <person name="Ma J."/>
        </authorList>
    </citation>
    <scope>NUCLEOTIDE SEQUENCE [LARGE SCALE GENOMIC DNA]</scope>
    <source>
        <strain evidence="3">JCM 16908</strain>
    </source>
</reference>
<gene>
    <name evidence="2" type="ORF">GCM10022226_29200</name>
</gene>
<sequence length="175" mass="17736">MRHLRDMGLTIVVLALMGVLAGFLWSAIAPRTPYVITRSGPALTDPTTQSLIAADGWFAVITGVAGLACGIGAYLISRKGRPIALLAGLAGGGLLAGYLTLLVGTSFNGSSVQAAAPGSGGIGSTVNVLGLTAYGVLLSWAVVAVAVFGILESVDGYRESPLRKPYAGESRDAGF</sequence>
<keyword evidence="3" id="KW-1185">Reference proteome</keyword>
<keyword evidence="1" id="KW-1133">Transmembrane helix</keyword>
<keyword evidence="1" id="KW-0812">Transmembrane</keyword>
<evidence type="ECO:0000313" key="3">
    <source>
        <dbReference type="Proteomes" id="UP001500888"/>
    </source>
</evidence>
<feature type="transmembrane region" description="Helical" evidence="1">
    <location>
        <begin position="56"/>
        <end position="76"/>
    </location>
</feature>
<protein>
    <recommendedName>
        <fullName evidence="4">DUF2567 domain-containing protein</fullName>
    </recommendedName>
</protein>
<feature type="transmembrane region" description="Helical" evidence="1">
    <location>
        <begin position="7"/>
        <end position="28"/>
    </location>
</feature>
<dbReference type="EMBL" id="BAAAZR010000004">
    <property type="protein sequence ID" value="GAA3807187.1"/>
    <property type="molecule type" value="Genomic_DNA"/>
</dbReference>